<evidence type="ECO:0000313" key="2">
    <source>
        <dbReference type="EMBL" id="SHF44195.1"/>
    </source>
</evidence>
<gene>
    <name evidence="2" type="ORF">SAMN05444279_1465</name>
</gene>
<dbReference type="EMBL" id="FQVK01000046">
    <property type="protein sequence ID" value="SHF44195.1"/>
    <property type="molecule type" value="Genomic_DNA"/>
</dbReference>
<keyword evidence="1" id="KW-0472">Membrane</keyword>
<protein>
    <submittedName>
        <fullName evidence="2">Uncharacterized protein</fullName>
    </submittedName>
</protein>
<evidence type="ECO:0000313" key="3">
    <source>
        <dbReference type="Proteomes" id="UP000325134"/>
    </source>
</evidence>
<keyword evidence="1" id="KW-1133">Transmembrane helix</keyword>
<proteinExistence type="predicted"/>
<sequence length="36" mass="3827">MTENNTPTTNTVVVTASKSMILAFLLAFLFGPLGLL</sequence>
<evidence type="ECO:0000256" key="1">
    <source>
        <dbReference type="SAM" id="Phobius"/>
    </source>
</evidence>
<accession>A0A1M5BP79</accession>
<dbReference type="Proteomes" id="UP000325134">
    <property type="component" value="Unassembled WGS sequence"/>
</dbReference>
<keyword evidence="1" id="KW-0812">Transmembrane</keyword>
<keyword evidence="3" id="KW-1185">Reference proteome</keyword>
<reference evidence="2 3" key="1">
    <citation type="submission" date="2016-11" db="EMBL/GenBank/DDBJ databases">
        <authorList>
            <person name="Varghese N."/>
            <person name="Submissions S."/>
        </authorList>
    </citation>
    <scope>NUCLEOTIDE SEQUENCE [LARGE SCALE GENOMIC DNA]</scope>
    <source>
        <strain evidence="2 3">DSM 29341</strain>
    </source>
</reference>
<dbReference type="AlphaFoldDB" id="A0A1M5BP79"/>
<organism evidence="2 3">
    <name type="scientific">Ruegeria intermedia</name>
    <dbReference type="NCBI Taxonomy" id="996115"/>
    <lineage>
        <taxon>Bacteria</taxon>
        <taxon>Pseudomonadati</taxon>
        <taxon>Pseudomonadota</taxon>
        <taxon>Alphaproteobacteria</taxon>
        <taxon>Rhodobacterales</taxon>
        <taxon>Roseobacteraceae</taxon>
        <taxon>Ruegeria</taxon>
    </lineage>
</organism>
<feature type="transmembrane region" description="Helical" evidence="1">
    <location>
        <begin position="12"/>
        <end position="35"/>
    </location>
</feature>
<name>A0A1M5BP79_9RHOB</name>